<organism evidence="6 7">
    <name type="scientific">Robinsoniella peoriensis</name>
    <dbReference type="NCBI Taxonomy" id="180332"/>
    <lineage>
        <taxon>Bacteria</taxon>
        <taxon>Bacillati</taxon>
        <taxon>Bacillota</taxon>
        <taxon>Clostridia</taxon>
        <taxon>Lachnospirales</taxon>
        <taxon>Lachnospiraceae</taxon>
        <taxon>Robinsoniella</taxon>
    </lineage>
</organism>
<comment type="caution">
    <text evidence="6">The sequence shown here is derived from an EMBL/GenBank/DDBJ whole genome shotgun (WGS) entry which is preliminary data.</text>
</comment>
<evidence type="ECO:0000256" key="4">
    <source>
        <dbReference type="SAM" id="MobiDB-lite"/>
    </source>
</evidence>
<evidence type="ECO:0000256" key="5">
    <source>
        <dbReference type="SAM" id="SignalP"/>
    </source>
</evidence>
<dbReference type="PANTHER" id="PTHR30061">
    <property type="entry name" value="MALTOSE-BINDING PERIPLASMIC PROTEIN"/>
    <property type="match status" value="1"/>
</dbReference>
<dbReference type="Pfam" id="PF13416">
    <property type="entry name" value="SBP_bac_8"/>
    <property type="match status" value="1"/>
</dbReference>
<evidence type="ECO:0000313" key="6">
    <source>
        <dbReference type="EMBL" id="TLD02391.1"/>
    </source>
</evidence>
<dbReference type="STRING" id="180332.GCA_000797495_01232"/>
<evidence type="ECO:0000256" key="1">
    <source>
        <dbReference type="ARBA" id="ARBA00008520"/>
    </source>
</evidence>
<dbReference type="SUPFAM" id="SSF53850">
    <property type="entry name" value="Periplasmic binding protein-like II"/>
    <property type="match status" value="1"/>
</dbReference>
<dbReference type="GO" id="GO:0015768">
    <property type="term" value="P:maltose transport"/>
    <property type="evidence" value="ECO:0007669"/>
    <property type="project" value="TreeGrafter"/>
</dbReference>
<evidence type="ECO:0000313" key="7">
    <source>
        <dbReference type="Proteomes" id="UP000306509"/>
    </source>
</evidence>
<feature type="chain" id="PRO_5039436159" evidence="5">
    <location>
        <begin position="21"/>
        <end position="453"/>
    </location>
</feature>
<dbReference type="Proteomes" id="UP000306509">
    <property type="component" value="Unassembled WGS sequence"/>
</dbReference>
<sequence length="453" mass="48456" precursor="true">MKLKKLTAMALAATMVCTMAAGCGGSSSSGTTEAAKGETTGTTAAETAGTDAPKETAAAETQAETQAETAAASTGEKKEVVIWDYFETDAQKEMMQTLIDGFNSSQSEFTATHTYVPFADYQKQLTLGLASGELPDLVIMDGCSMASFIQLGLMADVSDASIAWDDYLKGPMESTMMDGKHYGIPFATNCTALFYNKDLFDAAGVTYPDENTTWDDFKDMAAKLTKDGVTGFGNAAVGTDEGTFQCLQWLYTAGGTYTDIKGGVKSYDLMKEMIDAGSWTKECVNWTQSDVNNNFMAGNIAMQQNGPWQIPGIEKDAPDLNYGVTVLPKVDKDSSQATSILGGENMGVVKKDDTAGAVAFMKYYDQNEVMIDAMKKYGSFPPKTEAAQDSYWTDDPIQAAFITQLETSIPRGPSASWPSYSSAIQNGFQEVMTGAKTPEEAADSTQAAVDAVK</sequence>
<accession>A0A4U8QBI3</accession>
<dbReference type="GO" id="GO:0042956">
    <property type="term" value="P:maltodextrin transmembrane transport"/>
    <property type="evidence" value="ECO:0007669"/>
    <property type="project" value="TreeGrafter"/>
</dbReference>
<dbReference type="GO" id="GO:0055052">
    <property type="term" value="C:ATP-binding cassette (ABC) transporter complex, substrate-binding subunit-containing"/>
    <property type="evidence" value="ECO:0007669"/>
    <property type="project" value="TreeGrafter"/>
</dbReference>
<dbReference type="InterPro" id="IPR006059">
    <property type="entry name" value="SBP"/>
</dbReference>
<proteinExistence type="inferred from homology"/>
<dbReference type="GO" id="GO:1901982">
    <property type="term" value="F:maltose binding"/>
    <property type="evidence" value="ECO:0007669"/>
    <property type="project" value="TreeGrafter"/>
</dbReference>
<gene>
    <name evidence="6" type="primary">lacE_1</name>
    <name evidence="6" type="ORF">DSM106044_00773</name>
</gene>
<reference evidence="6 7" key="1">
    <citation type="journal article" date="2019" name="Anaerobe">
        <title>Detection of Robinsoniella peoriensis in multiple bone samples of a trauma patient.</title>
        <authorList>
            <person name="Schrottner P."/>
            <person name="Hartwich K."/>
            <person name="Bunk B."/>
            <person name="Schober I."/>
            <person name="Helbig S."/>
            <person name="Rudolph W.W."/>
            <person name="Gunzer F."/>
        </authorList>
    </citation>
    <scope>NUCLEOTIDE SEQUENCE [LARGE SCALE GENOMIC DNA]</scope>
    <source>
        <strain evidence="6 7">DSM 106044</strain>
    </source>
</reference>
<evidence type="ECO:0000256" key="2">
    <source>
        <dbReference type="ARBA" id="ARBA00022448"/>
    </source>
</evidence>
<dbReference type="PANTHER" id="PTHR30061:SF50">
    <property type="entry name" value="MALTOSE_MALTODEXTRIN-BINDING PERIPLASMIC PROTEIN"/>
    <property type="match status" value="1"/>
</dbReference>
<feature type="region of interest" description="Disordered" evidence="4">
    <location>
        <begin position="24"/>
        <end position="73"/>
    </location>
</feature>
<dbReference type="Gene3D" id="3.40.190.10">
    <property type="entry name" value="Periplasmic binding protein-like II"/>
    <property type="match status" value="2"/>
</dbReference>
<feature type="compositionally biased region" description="Low complexity" evidence="4">
    <location>
        <begin position="28"/>
        <end position="72"/>
    </location>
</feature>
<protein>
    <submittedName>
        <fullName evidence="6">Lactose-binding protein</fullName>
    </submittedName>
</protein>
<keyword evidence="3 5" id="KW-0732">Signal</keyword>
<dbReference type="PROSITE" id="PS51257">
    <property type="entry name" value="PROKAR_LIPOPROTEIN"/>
    <property type="match status" value="1"/>
</dbReference>
<keyword evidence="7" id="KW-1185">Reference proteome</keyword>
<keyword evidence="2" id="KW-0813">Transport</keyword>
<name>A0A4U8QBI3_9FIRM</name>
<feature type="signal peptide" evidence="5">
    <location>
        <begin position="1"/>
        <end position="20"/>
    </location>
</feature>
<dbReference type="AlphaFoldDB" id="A0A4U8QBI3"/>
<comment type="similarity">
    <text evidence="1">Belongs to the bacterial solute-binding protein 1 family.</text>
</comment>
<dbReference type="RefSeq" id="WP_243132987.1">
    <property type="nucleotide sequence ID" value="NZ_QGQD01000017.1"/>
</dbReference>
<dbReference type="EMBL" id="QGQD01000017">
    <property type="protein sequence ID" value="TLD02391.1"/>
    <property type="molecule type" value="Genomic_DNA"/>
</dbReference>
<evidence type="ECO:0000256" key="3">
    <source>
        <dbReference type="ARBA" id="ARBA00022729"/>
    </source>
</evidence>